<accession>V6HUY7</accession>
<feature type="chain" id="PRO_5004746698" evidence="1">
    <location>
        <begin position="20"/>
        <end position="162"/>
    </location>
</feature>
<comment type="caution">
    <text evidence="2">The sequence shown here is derived from an EMBL/GenBank/DDBJ whole genome shotgun (WGS) entry which is preliminary data.</text>
</comment>
<organism evidence="2 3">
    <name type="scientific">Leptospira alexanderi serovar Manhao 3 str. L 60</name>
    <dbReference type="NCBI Taxonomy" id="1049759"/>
    <lineage>
        <taxon>Bacteria</taxon>
        <taxon>Pseudomonadati</taxon>
        <taxon>Spirochaetota</taxon>
        <taxon>Spirochaetia</taxon>
        <taxon>Leptospirales</taxon>
        <taxon>Leptospiraceae</taxon>
        <taxon>Leptospira</taxon>
    </lineage>
</organism>
<evidence type="ECO:0000256" key="1">
    <source>
        <dbReference type="SAM" id="SignalP"/>
    </source>
</evidence>
<sequence length="162" mass="18790">MIRIMSFLLFLFFVTSVMAETKSVVVDFKTDQEYKDFCYSLKPVLTYVYKNITMDWIVNSTIRGTVDLNTILVLANKEYNQNFESSFIKSDQSNLKELIKLSIDNGLPALAKRKSPKQDQGKWIVIIGHVDKMIDKLVMNDSRVAPFQEIFTKEIETVYILK</sequence>
<evidence type="ECO:0000313" key="2">
    <source>
        <dbReference type="EMBL" id="EQA60647.1"/>
    </source>
</evidence>
<name>V6HUY7_9LEPT</name>
<keyword evidence="3" id="KW-1185">Reference proteome</keyword>
<reference evidence="2" key="1">
    <citation type="submission" date="2013-05" db="EMBL/GenBank/DDBJ databases">
        <authorList>
            <person name="Harkins D.M."/>
            <person name="Durkin A.S."/>
            <person name="Brinkac L.M."/>
            <person name="Haft D.H."/>
            <person name="Selengut J.D."/>
            <person name="Sanka R."/>
            <person name="DePew J."/>
            <person name="Purushe J."/>
            <person name="Hartskeerl R.A."/>
            <person name="Ahmed A."/>
            <person name="van der Linden H."/>
            <person name="Goris M.G.A."/>
            <person name="Vinetz J.M."/>
            <person name="Sutton G.G."/>
            <person name="Nierman W.C."/>
            <person name="Fouts D.E."/>
        </authorList>
    </citation>
    <scope>NUCLEOTIDE SEQUENCE [LARGE SCALE GENOMIC DNA]</scope>
    <source>
        <strain evidence="2">L 60</strain>
    </source>
</reference>
<proteinExistence type="predicted"/>
<feature type="signal peptide" evidence="1">
    <location>
        <begin position="1"/>
        <end position="19"/>
    </location>
</feature>
<dbReference type="Proteomes" id="UP000018747">
    <property type="component" value="Unassembled WGS sequence"/>
</dbReference>
<protein>
    <submittedName>
        <fullName evidence="2">Uncharacterized protein</fullName>
    </submittedName>
</protein>
<gene>
    <name evidence="2" type="ORF">LEP1GSC062_4061</name>
</gene>
<dbReference type="AlphaFoldDB" id="V6HUY7"/>
<evidence type="ECO:0000313" key="3">
    <source>
        <dbReference type="Proteomes" id="UP000018747"/>
    </source>
</evidence>
<keyword evidence="1" id="KW-0732">Signal</keyword>
<dbReference type="EMBL" id="AHMT02000055">
    <property type="protein sequence ID" value="EQA60647.1"/>
    <property type="molecule type" value="Genomic_DNA"/>
</dbReference>